<accession>A0AA88QKG4</accession>
<gene>
    <name evidence="1" type="ORF">RJ640_029905</name>
</gene>
<dbReference type="PANTHER" id="PTHR35317">
    <property type="entry name" value="OS04G0629600 PROTEIN"/>
    <property type="match status" value="1"/>
</dbReference>
<organism evidence="1 2">
    <name type="scientific">Escallonia rubra</name>
    <dbReference type="NCBI Taxonomy" id="112253"/>
    <lineage>
        <taxon>Eukaryota</taxon>
        <taxon>Viridiplantae</taxon>
        <taxon>Streptophyta</taxon>
        <taxon>Embryophyta</taxon>
        <taxon>Tracheophyta</taxon>
        <taxon>Spermatophyta</taxon>
        <taxon>Magnoliopsida</taxon>
        <taxon>eudicotyledons</taxon>
        <taxon>Gunneridae</taxon>
        <taxon>Pentapetalae</taxon>
        <taxon>asterids</taxon>
        <taxon>campanulids</taxon>
        <taxon>Escalloniales</taxon>
        <taxon>Escalloniaceae</taxon>
        <taxon>Escallonia</taxon>
    </lineage>
</organism>
<protein>
    <submittedName>
        <fullName evidence="1">Uncharacterized protein</fullName>
    </submittedName>
</protein>
<evidence type="ECO:0000313" key="2">
    <source>
        <dbReference type="Proteomes" id="UP001187471"/>
    </source>
</evidence>
<proteinExistence type="predicted"/>
<dbReference type="Pfam" id="PF14223">
    <property type="entry name" value="Retrotran_gag_2"/>
    <property type="match status" value="1"/>
</dbReference>
<evidence type="ECO:0000313" key="1">
    <source>
        <dbReference type="EMBL" id="KAK2971227.1"/>
    </source>
</evidence>
<comment type="caution">
    <text evidence="1">The sequence shown here is derived from an EMBL/GenBank/DDBJ whole genome shotgun (WGS) entry which is preliminary data.</text>
</comment>
<reference evidence="1" key="1">
    <citation type="submission" date="2022-12" db="EMBL/GenBank/DDBJ databases">
        <title>Draft genome assemblies for two species of Escallonia (Escalloniales).</title>
        <authorList>
            <person name="Chanderbali A."/>
            <person name="Dervinis C."/>
            <person name="Anghel I."/>
            <person name="Soltis D."/>
            <person name="Soltis P."/>
            <person name="Zapata F."/>
        </authorList>
    </citation>
    <scope>NUCLEOTIDE SEQUENCE</scope>
    <source>
        <strain evidence="1">UCBG92.1500</strain>
        <tissue evidence="1">Leaf</tissue>
    </source>
</reference>
<sequence length="173" mass="20080">MKNLSWWQYVWDAVKEEYVEPKNLAGSSETVKKAAKEARMKDQEALSLIQLGVDDNVFEKIGKAITTKKKKKKKHGIRWRVLSRALNVKKVRFQSLRGEFESLQMKDSETDFDYISRVFSVMNQLERNDEEMDDSGVVDKILRSLNPKFNYVIVAIKESNDIETMIVDKLSGK</sequence>
<name>A0AA88QKG4_9ASTE</name>
<dbReference type="PANTHER" id="PTHR35317:SF28">
    <property type="entry name" value="ZINC FINGER, CCHC-TYPE, RIBONUCLEASE H-LIKE DOMAIN, GAG-PRE-INTEGRASE DOMAIN PROTEIN-RELATED"/>
    <property type="match status" value="1"/>
</dbReference>
<dbReference type="EMBL" id="JAVXUO010002598">
    <property type="protein sequence ID" value="KAK2971227.1"/>
    <property type="molecule type" value="Genomic_DNA"/>
</dbReference>
<dbReference type="Proteomes" id="UP001187471">
    <property type="component" value="Unassembled WGS sequence"/>
</dbReference>
<keyword evidence="2" id="KW-1185">Reference proteome</keyword>
<dbReference type="AlphaFoldDB" id="A0AA88QKG4"/>